<dbReference type="Proteomes" id="UP000692954">
    <property type="component" value="Unassembled WGS sequence"/>
</dbReference>
<comment type="caution">
    <text evidence="1">The sequence shown here is derived from an EMBL/GenBank/DDBJ whole genome shotgun (WGS) entry which is preliminary data.</text>
</comment>
<accession>A0A8S1QI55</accession>
<name>A0A8S1QI55_9CILI</name>
<evidence type="ECO:0000313" key="2">
    <source>
        <dbReference type="Proteomes" id="UP000692954"/>
    </source>
</evidence>
<dbReference type="AlphaFoldDB" id="A0A8S1QI55"/>
<protein>
    <submittedName>
        <fullName evidence="1">Uncharacterized protein</fullName>
    </submittedName>
</protein>
<keyword evidence="2" id="KW-1185">Reference proteome</keyword>
<reference evidence="1" key="1">
    <citation type="submission" date="2021-01" db="EMBL/GenBank/DDBJ databases">
        <authorList>
            <consortium name="Genoscope - CEA"/>
            <person name="William W."/>
        </authorList>
    </citation>
    <scope>NUCLEOTIDE SEQUENCE</scope>
</reference>
<gene>
    <name evidence="1" type="ORF">PSON_ATCC_30995.1.T1080144</name>
</gene>
<organism evidence="1 2">
    <name type="scientific">Paramecium sonneborni</name>
    <dbReference type="NCBI Taxonomy" id="65129"/>
    <lineage>
        <taxon>Eukaryota</taxon>
        <taxon>Sar</taxon>
        <taxon>Alveolata</taxon>
        <taxon>Ciliophora</taxon>
        <taxon>Intramacronucleata</taxon>
        <taxon>Oligohymenophorea</taxon>
        <taxon>Peniculida</taxon>
        <taxon>Parameciidae</taxon>
        <taxon>Paramecium</taxon>
    </lineage>
</organism>
<sequence length="60" mass="7099">MKQMLKIQVHKESMKKSYSLPFNFLSNHLHSTTKILSYRSCILSVNLSQKKNYIQQITLQ</sequence>
<evidence type="ECO:0000313" key="1">
    <source>
        <dbReference type="EMBL" id="CAD8115489.1"/>
    </source>
</evidence>
<proteinExistence type="predicted"/>
<dbReference type="EMBL" id="CAJJDN010000108">
    <property type="protein sequence ID" value="CAD8115489.1"/>
    <property type="molecule type" value="Genomic_DNA"/>
</dbReference>